<evidence type="ECO:0000256" key="2">
    <source>
        <dbReference type="ARBA" id="ARBA00023002"/>
    </source>
</evidence>
<dbReference type="SUPFAM" id="SSF51735">
    <property type="entry name" value="NAD(P)-binding Rossmann-fold domains"/>
    <property type="match status" value="1"/>
</dbReference>
<evidence type="ECO:0000313" key="3">
    <source>
        <dbReference type="EMBL" id="SPT69760.1"/>
    </source>
</evidence>
<dbReference type="Proteomes" id="UP000250086">
    <property type="component" value="Unassembled WGS sequence"/>
</dbReference>
<keyword evidence="4" id="KW-1185">Reference proteome</keyword>
<accession>A0A2X0VPT9</accession>
<dbReference type="OrthoDB" id="9803628at2"/>
<dbReference type="PANTHER" id="PTHR24321">
    <property type="entry name" value="DEHYDROGENASES, SHORT CHAIN"/>
    <property type="match status" value="1"/>
</dbReference>
<name>A0A2X0VPT9_9GAMM</name>
<dbReference type="EC" id="1.1.1.-" evidence="3"/>
<evidence type="ECO:0000313" key="4">
    <source>
        <dbReference type="Proteomes" id="UP000250086"/>
    </source>
</evidence>
<dbReference type="Gene3D" id="3.40.50.720">
    <property type="entry name" value="NAD(P)-binding Rossmann-like Domain"/>
    <property type="match status" value="1"/>
</dbReference>
<gene>
    <name evidence="3" type="primary">lvr</name>
    <name evidence="3" type="ORF">NCTC13093_01140</name>
</gene>
<dbReference type="GO" id="GO:0016491">
    <property type="term" value="F:oxidoreductase activity"/>
    <property type="evidence" value="ECO:0007669"/>
    <property type="project" value="UniProtKB-KW"/>
</dbReference>
<dbReference type="RefSeq" id="WP_113743903.1">
    <property type="nucleotide sequence ID" value="NZ_UAPU01000007.1"/>
</dbReference>
<comment type="similarity">
    <text evidence="1">Belongs to the short-chain dehydrogenases/reductases (SDR) family.</text>
</comment>
<proteinExistence type="inferred from homology"/>
<dbReference type="InterPro" id="IPR036291">
    <property type="entry name" value="NAD(P)-bd_dom_sf"/>
</dbReference>
<dbReference type="CDD" id="cd05233">
    <property type="entry name" value="SDR_c"/>
    <property type="match status" value="1"/>
</dbReference>
<protein>
    <submittedName>
        <fullName evidence="3">Levodione reductase</fullName>
        <ecNumber evidence="3">1.1.1.-</ecNumber>
    </submittedName>
</protein>
<dbReference type="PANTHER" id="PTHR24321:SF8">
    <property type="entry name" value="ESTRADIOL 17-BETA-DEHYDROGENASE 8-RELATED"/>
    <property type="match status" value="1"/>
</dbReference>
<organism evidence="3 4">
    <name type="scientific">Anaerobiospirillum thomasii</name>
    <dbReference type="NCBI Taxonomy" id="179995"/>
    <lineage>
        <taxon>Bacteria</taxon>
        <taxon>Pseudomonadati</taxon>
        <taxon>Pseudomonadota</taxon>
        <taxon>Gammaproteobacteria</taxon>
        <taxon>Aeromonadales</taxon>
        <taxon>Succinivibrionaceae</taxon>
        <taxon>Anaerobiospirillum</taxon>
    </lineage>
</organism>
<dbReference type="PRINTS" id="PR00081">
    <property type="entry name" value="GDHRDH"/>
</dbReference>
<reference evidence="3 4" key="1">
    <citation type="submission" date="2018-06" db="EMBL/GenBank/DDBJ databases">
        <authorList>
            <consortium name="Pathogen Informatics"/>
            <person name="Doyle S."/>
        </authorList>
    </citation>
    <scope>NUCLEOTIDE SEQUENCE [LARGE SCALE GENOMIC DNA]</scope>
    <source>
        <strain evidence="3 4">NCTC13093</strain>
    </source>
</reference>
<dbReference type="EMBL" id="UAPV01000001">
    <property type="protein sequence ID" value="SPT69760.1"/>
    <property type="molecule type" value="Genomic_DNA"/>
</dbReference>
<evidence type="ECO:0000256" key="1">
    <source>
        <dbReference type="ARBA" id="ARBA00006484"/>
    </source>
</evidence>
<dbReference type="FunFam" id="3.40.50.720:FF:000084">
    <property type="entry name" value="Short-chain dehydrogenase reductase"/>
    <property type="match status" value="1"/>
</dbReference>
<dbReference type="InterPro" id="IPR002347">
    <property type="entry name" value="SDR_fam"/>
</dbReference>
<dbReference type="Pfam" id="PF13561">
    <property type="entry name" value="adh_short_C2"/>
    <property type="match status" value="1"/>
</dbReference>
<dbReference type="AlphaFoldDB" id="A0A2X0VPT9"/>
<sequence>MQVIFITGGATGIGRACVEKFYKEGFAVAFMDINEGAALDLVNSLDDKDRVFFIKGSTRSTADLEMAVAQIENKFNRLDCLFVNAGIHQRNNILNITDEELDTIVGTNIIGSVNTIRKSLPLMIKSKGTSIVINASDQVFVGKKNNFGYGLTKGALGQMTKNLSLDLGQYNIRVNAVCPGTIHTPLVDNLFEKFAKINNDNIQDYWDEENALFARGSVGQPWEVAEFVYFLSSDKAAFCTGGQYLIDGGLCAG</sequence>
<keyword evidence="2 3" id="KW-0560">Oxidoreductase</keyword>